<accession>A0A0A9CCI1</accession>
<evidence type="ECO:0000313" key="1">
    <source>
        <dbReference type="EMBL" id="JAD74029.1"/>
    </source>
</evidence>
<protein>
    <submittedName>
        <fullName evidence="1">Uncharacterized protein</fullName>
    </submittedName>
</protein>
<reference evidence="1" key="2">
    <citation type="journal article" date="2015" name="Data Brief">
        <title>Shoot transcriptome of the giant reed, Arundo donax.</title>
        <authorList>
            <person name="Barrero R.A."/>
            <person name="Guerrero F.D."/>
            <person name="Moolhuijzen P."/>
            <person name="Goolsby J.A."/>
            <person name="Tidwell J."/>
            <person name="Bellgard S.E."/>
            <person name="Bellgard M.I."/>
        </authorList>
    </citation>
    <scope>NUCLEOTIDE SEQUENCE</scope>
    <source>
        <tissue evidence="1">Shoot tissue taken approximately 20 cm above the soil surface</tissue>
    </source>
</reference>
<proteinExistence type="predicted"/>
<dbReference type="AlphaFoldDB" id="A0A0A9CCI1"/>
<organism evidence="1">
    <name type="scientific">Arundo donax</name>
    <name type="common">Giant reed</name>
    <name type="synonym">Donax arundinaceus</name>
    <dbReference type="NCBI Taxonomy" id="35708"/>
    <lineage>
        <taxon>Eukaryota</taxon>
        <taxon>Viridiplantae</taxon>
        <taxon>Streptophyta</taxon>
        <taxon>Embryophyta</taxon>
        <taxon>Tracheophyta</taxon>
        <taxon>Spermatophyta</taxon>
        <taxon>Magnoliopsida</taxon>
        <taxon>Liliopsida</taxon>
        <taxon>Poales</taxon>
        <taxon>Poaceae</taxon>
        <taxon>PACMAD clade</taxon>
        <taxon>Arundinoideae</taxon>
        <taxon>Arundineae</taxon>
        <taxon>Arundo</taxon>
    </lineage>
</organism>
<name>A0A0A9CCI1_ARUDO</name>
<reference evidence="1" key="1">
    <citation type="submission" date="2014-09" db="EMBL/GenBank/DDBJ databases">
        <authorList>
            <person name="Magalhaes I.L.F."/>
            <person name="Oliveira U."/>
            <person name="Santos F.R."/>
            <person name="Vidigal T.H.D.A."/>
            <person name="Brescovit A.D."/>
            <person name="Santos A.J."/>
        </authorList>
    </citation>
    <scope>NUCLEOTIDE SEQUENCE</scope>
    <source>
        <tissue evidence="1">Shoot tissue taken approximately 20 cm above the soil surface</tissue>
    </source>
</reference>
<dbReference type="EMBL" id="GBRH01223866">
    <property type="protein sequence ID" value="JAD74029.1"/>
    <property type="molecule type" value="Transcribed_RNA"/>
</dbReference>
<sequence>MEVNVKHNYATSTHVCPQGYYSQQPLPLILFIQLRQKASRSVCSS</sequence>